<dbReference type="InterPro" id="IPR013320">
    <property type="entry name" value="ConA-like_dom_sf"/>
</dbReference>
<sequence length="622" mass="66322">MSSGRSGFPRRTPFRAGVLLALCASLLCVPGGSASAGTPERPGGADGFTQQVLFKASQEKGYVCFRIPALVRTVKGTLLAFAEGRVHDCGDAGDIDIVVKRSTDGGRTWGPLRVASRGGGDTHGNPAPVVDRRSGRILLAQTFNAGRSDGKNCDSPCDRSPYLQYSDDDGESWSQPRDLSAQLRSGEWNSWYATGPGHGIQLRRGAHAGRLVIGVNGETWRDGRNTANHAALAISDDGGRSWRRGATESRPHSPDGVFRQKPQELTLHERHDGRVLVSARETEGTDLGHRTAAVAGGGGEFFTAPFRALPGLYTPQVQGAVLPFGGDGDRLLLAAPADPERRRTMTVRSSYDEGRTWEGVDRGRTVTADWSGYSDMVRASSVSAGLLYEGGAADARDEIRFARFTEDWLGDRRGPDPTTADRAPGAHDAAVLGGARRVDGHDGGAVAFDGRDDAVRLPFRARLPLHERDFTARLWFRYSGGAEGSGEQPLLWMGGVGSQPQVRLVADAADGRITAAITARRVPAPSATARVTTDGSYGDGRWHQAELRRGDGRLRLTVDGESVSASDVPGSVSVGSPFGVHLGQRLDSRAHFTGALDEVRVSAEGDSLLDLPLDDVGAHARR</sequence>
<proteinExistence type="inferred from homology"/>
<dbReference type="EMBL" id="JAKWJU010000002">
    <property type="protein sequence ID" value="MCH6163456.1"/>
    <property type="molecule type" value="Genomic_DNA"/>
</dbReference>
<comment type="caution">
    <text evidence="9">The sequence shown here is derived from an EMBL/GenBank/DDBJ whole genome shotgun (WGS) entry which is preliminary data.</text>
</comment>
<dbReference type="Gene3D" id="2.120.10.10">
    <property type="match status" value="1"/>
</dbReference>
<dbReference type="InterPro" id="IPR006558">
    <property type="entry name" value="LamG-like"/>
</dbReference>
<dbReference type="CDD" id="cd15482">
    <property type="entry name" value="Sialidase_non-viral"/>
    <property type="match status" value="1"/>
</dbReference>
<reference evidence="9" key="2">
    <citation type="journal article" date="2023" name="Int. J. Syst. Evol. Microbiol.">
        <title>Streptomyces marispadix sp. nov., isolated from marine beach sediment of the Northern Coast of Portugal.</title>
        <authorList>
            <person name="dos Santos J.D.N."/>
            <person name="Vitorino I.R."/>
            <person name="Kallscheuer N."/>
            <person name="Srivastava A."/>
            <person name="Krautwurst S."/>
            <person name="Marz M."/>
            <person name="Jogler C."/>
            <person name="Lobo Da Cunha A."/>
            <person name="Catita J."/>
            <person name="Goncalves H."/>
            <person name="Gonzalez I."/>
            <person name="Reyes F."/>
            <person name="Lage O.M."/>
        </authorList>
    </citation>
    <scope>NUCLEOTIDE SEQUENCE</scope>
    <source>
        <strain evidence="9">M600PL45_2</strain>
    </source>
</reference>
<gene>
    <name evidence="9" type="ORF">MMA15_24590</name>
</gene>
<feature type="chain" id="PRO_5047135167" description="exo-alpha-sialidase" evidence="7">
    <location>
        <begin position="37"/>
        <end position="622"/>
    </location>
</feature>
<evidence type="ECO:0000256" key="7">
    <source>
        <dbReference type="SAM" id="SignalP"/>
    </source>
</evidence>
<dbReference type="InterPro" id="IPR011040">
    <property type="entry name" value="Sialidase"/>
</dbReference>
<dbReference type="InterPro" id="IPR001791">
    <property type="entry name" value="Laminin_G"/>
</dbReference>
<keyword evidence="5" id="KW-1015">Disulfide bond</keyword>
<comment type="similarity">
    <text evidence="2">Belongs to the glycosyl hydrolase 33 family.</text>
</comment>
<dbReference type="SUPFAM" id="SSF49899">
    <property type="entry name" value="Concanavalin A-like lectins/glucanases"/>
    <property type="match status" value="1"/>
</dbReference>
<feature type="domain" description="Laminin G" evidence="8">
    <location>
        <begin position="435"/>
        <end position="622"/>
    </location>
</feature>
<evidence type="ECO:0000313" key="9">
    <source>
        <dbReference type="EMBL" id="MCH6163456.1"/>
    </source>
</evidence>
<keyword evidence="10" id="KW-1185">Reference proteome</keyword>
<dbReference type="Gene3D" id="2.60.120.200">
    <property type="match status" value="1"/>
</dbReference>
<feature type="region of interest" description="Disordered" evidence="6">
    <location>
        <begin position="147"/>
        <end position="176"/>
    </location>
</feature>
<accession>A0ABS9T4K1</accession>
<dbReference type="Pfam" id="PF13385">
    <property type="entry name" value="Laminin_G_3"/>
    <property type="match status" value="1"/>
</dbReference>
<dbReference type="PANTHER" id="PTHR10628:SF30">
    <property type="entry name" value="EXO-ALPHA-SIALIDASE"/>
    <property type="match status" value="1"/>
</dbReference>
<evidence type="ECO:0000256" key="1">
    <source>
        <dbReference type="ARBA" id="ARBA00000427"/>
    </source>
</evidence>
<dbReference type="EC" id="3.2.1.18" evidence="3"/>
<keyword evidence="9" id="KW-0326">Glycosidase</keyword>
<keyword evidence="4 7" id="KW-0732">Signal</keyword>
<reference evidence="9" key="1">
    <citation type="submission" date="2022-03" db="EMBL/GenBank/DDBJ databases">
        <authorList>
            <person name="Santos J.D.N."/>
            <person name="Kallscheuer N."/>
            <person name="Jogler C."/>
            <person name="Lage O.M."/>
        </authorList>
    </citation>
    <scope>NUCLEOTIDE SEQUENCE</scope>
    <source>
        <strain evidence="9">M600PL45_2</strain>
    </source>
</reference>
<feature type="compositionally biased region" description="Basic and acidic residues" evidence="6">
    <location>
        <begin position="237"/>
        <end position="253"/>
    </location>
</feature>
<organism evidence="9 10">
    <name type="scientific">Streptomyces marispadix</name>
    <dbReference type="NCBI Taxonomy" id="2922868"/>
    <lineage>
        <taxon>Bacteria</taxon>
        <taxon>Bacillati</taxon>
        <taxon>Actinomycetota</taxon>
        <taxon>Actinomycetes</taxon>
        <taxon>Kitasatosporales</taxon>
        <taxon>Streptomycetaceae</taxon>
        <taxon>Streptomyces</taxon>
    </lineage>
</organism>
<dbReference type="Pfam" id="PF13088">
    <property type="entry name" value="BNR_2"/>
    <property type="match status" value="1"/>
</dbReference>
<dbReference type="PANTHER" id="PTHR10628">
    <property type="entry name" value="SIALIDASE"/>
    <property type="match status" value="1"/>
</dbReference>
<dbReference type="RefSeq" id="WP_241062352.1">
    <property type="nucleotide sequence ID" value="NZ_JAKWJU010000002.1"/>
</dbReference>
<dbReference type="Proteomes" id="UP001166784">
    <property type="component" value="Unassembled WGS sequence"/>
</dbReference>
<evidence type="ECO:0000256" key="5">
    <source>
        <dbReference type="ARBA" id="ARBA00023157"/>
    </source>
</evidence>
<comment type="catalytic activity">
    <reaction evidence="1">
        <text>Hydrolysis of alpha-(2-&gt;3)-, alpha-(2-&gt;6)-, alpha-(2-&gt;8)- glycosidic linkages of terminal sialic acid residues in oligosaccharides, glycoproteins, glycolipids, colominic acid and synthetic substrates.</text>
        <dbReference type="EC" id="3.2.1.18"/>
    </reaction>
</comment>
<dbReference type="InterPro" id="IPR026856">
    <property type="entry name" value="Sialidase_fam"/>
</dbReference>
<evidence type="ECO:0000256" key="2">
    <source>
        <dbReference type="ARBA" id="ARBA00009348"/>
    </source>
</evidence>
<dbReference type="InterPro" id="IPR036278">
    <property type="entry name" value="Sialidase_sf"/>
</dbReference>
<evidence type="ECO:0000259" key="8">
    <source>
        <dbReference type="PROSITE" id="PS50025"/>
    </source>
</evidence>
<evidence type="ECO:0000313" key="10">
    <source>
        <dbReference type="Proteomes" id="UP001166784"/>
    </source>
</evidence>
<dbReference type="PROSITE" id="PS50025">
    <property type="entry name" value="LAM_G_DOMAIN"/>
    <property type="match status" value="1"/>
</dbReference>
<dbReference type="CDD" id="cd00110">
    <property type="entry name" value="LamG"/>
    <property type="match status" value="1"/>
</dbReference>
<evidence type="ECO:0000256" key="6">
    <source>
        <dbReference type="SAM" id="MobiDB-lite"/>
    </source>
</evidence>
<feature type="signal peptide" evidence="7">
    <location>
        <begin position="1"/>
        <end position="36"/>
    </location>
</feature>
<dbReference type="SUPFAM" id="SSF50939">
    <property type="entry name" value="Sialidases"/>
    <property type="match status" value="1"/>
</dbReference>
<dbReference type="SMART" id="SM00560">
    <property type="entry name" value="LamGL"/>
    <property type="match status" value="1"/>
</dbReference>
<evidence type="ECO:0000256" key="3">
    <source>
        <dbReference type="ARBA" id="ARBA00012733"/>
    </source>
</evidence>
<evidence type="ECO:0000256" key="4">
    <source>
        <dbReference type="ARBA" id="ARBA00022729"/>
    </source>
</evidence>
<name>A0ABS9T4K1_9ACTN</name>
<feature type="region of interest" description="Disordered" evidence="6">
    <location>
        <begin position="236"/>
        <end position="258"/>
    </location>
</feature>
<keyword evidence="9" id="KW-0378">Hydrolase</keyword>
<dbReference type="GO" id="GO:0004308">
    <property type="term" value="F:exo-alpha-sialidase activity"/>
    <property type="evidence" value="ECO:0007669"/>
    <property type="project" value="UniProtKB-EC"/>
</dbReference>
<protein>
    <recommendedName>
        <fullName evidence="3">exo-alpha-sialidase</fullName>
        <ecNumber evidence="3">3.2.1.18</ecNumber>
    </recommendedName>
</protein>